<dbReference type="SUPFAM" id="SSF52129">
    <property type="entry name" value="Caspase-like"/>
    <property type="match status" value="1"/>
</dbReference>
<dbReference type="Gene3D" id="3.40.50.1460">
    <property type="match status" value="1"/>
</dbReference>
<evidence type="ECO:0000313" key="3">
    <source>
        <dbReference type="Proteomes" id="UP000070371"/>
    </source>
</evidence>
<dbReference type="GO" id="GO:0006508">
    <property type="term" value="P:proteolysis"/>
    <property type="evidence" value="ECO:0007669"/>
    <property type="project" value="InterPro"/>
</dbReference>
<dbReference type="AlphaFoldDB" id="A0A126V5C2"/>
<dbReference type="Proteomes" id="UP000070371">
    <property type="component" value="Chromosome"/>
</dbReference>
<dbReference type="STRING" id="1579316.RC74_04995"/>
<dbReference type="PANTHER" id="PTHR22576:SF37">
    <property type="entry name" value="MUCOSA-ASSOCIATED LYMPHOID TISSUE LYMPHOMA TRANSLOCATION PROTEIN 1"/>
    <property type="match status" value="1"/>
</dbReference>
<dbReference type="OrthoDB" id="9816009at2"/>
<dbReference type="EMBL" id="CP014327">
    <property type="protein sequence ID" value="AML53531.1"/>
    <property type="molecule type" value="Genomic_DNA"/>
</dbReference>
<dbReference type="InterPro" id="IPR001309">
    <property type="entry name" value="Pept_C14_p20"/>
</dbReference>
<dbReference type="Pfam" id="PF00656">
    <property type="entry name" value="Peptidase_C14"/>
    <property type="match status" value="1"/>
</dbReference>
<dbReference type="InterPro" id="IPR029030">
    <property type="entry name" value="Caspase-like_dom_sf"/>
</dbReference>
<keyword evidence="3" id="KW-1185">Reference proteome</keyword>
<dbReference type="InterPro" id="IPR052039">
    <property type="entry name" value="Caspase-related_regulators"/>
</dbReference>
<gene>
    <name evidence="2" type="ORF">RC74_04995</name>
</gene>
<feature type="domain" description="Caspase family p20" evidence="1">
    <location>
        <begin position="9"/>
        <end position="142"/>
    </location>
</feature>
<protein>
    <submittedName>
        <fullName evidence="2">Peptidase C14, caspase catalytic subunit p20</fullName>
    </submittedName>
</protein>
<dbReference type="RefSeq" id="WP_052274849.1">
    <property type="nucleotide sequence ID" value="NZ_CP014327.1"/>
</dbReference>
<organism evidence="2 3">
    <name type="scientific">Falsihalocynthiibacter arcticus</name>
    <dbReference type="NCBI Taxonomy" id="1579316"/>
    <lineage>
        <taxon>Bacteria</taxon>
        <taxon>Pseudomonadati</taxon>
        <taxon>Pseudomonadota</taxon>
        <taxon>Alphaproteobacteria</taxon>
        <taxon>Rhodobacterales</taxon>
        <taxon>Roseobacteraceae</taxon>
        <taxon>Falsihalocynthiibacter</taxon>
    </lineage>
</organism>
<proteinExistence type="predicted"/>
<evidence type="ECO:0000259" key="1">
    <source>
        <dbReference type="PROSITE" id="PS50208"/>
    </source>
</evidence>
<dbReference type="PANTHER" id="PTHR22576">
    <property type="entry name" value="MUCOSA ASSOCIATED LYMPHOID TISSUE LYMPHOMA TRANSLOCATION PROTEIN 1/PARACASPASE"/>
    <property type="match status" value="1"/>
</dbReference>
<dbReference type="KEGG" id="hat:RC74_04995"/>
<accession>A0A126V5C2</accession>
<dbReference type="PROSITE" id="PS50208">
    <property type="entry name" value="CASPASE_P20"/>
    <property type="match status" value="1"/>
</dbReference>
<dbReference type="InterPro" id="IPR011600">
    <property type="entry name" value="Pept_C14_caspase"/>
</dbReference>
<sequence length="483" mass="51406">MSAQTSLAEPRVALIMGNGAYSSVTQLDNPVSDARLMETALIESGFNVRVVTDASQIDMNRAIAQFGRDLRSGGEETTGLFYYAGHAVQSFGSNFLLPVDTQITDAADLSLVGVPADAVLRQMFSASNRTNIVILDACRNNPFEAIPALNDNGLAEMNAPRGTFLAYSTAPGAVALDGLDGNSPFTKTLATEITREGVSLEQTFKSVRIEVVALTNGQQTPWDTSSLTSDFVFRASQPLSQEQVQEKQLWDSVRHSDDPVPIMLFLRAYPAGIFTVEARDLLNEIMRAELAGGESDTTTAQVAAPTVEPEVAENTGSIADEETLIGAAQSSGKSEDYEAYLEAYPNGIYAELAGFELDILAQKAAVAAAPPAVPESSVAAVESSQQDVTFATPLTSQDPEVVGRSIAQLIEGSPAFPPFEGLPEEAWNGKTCSNCHEWTAEALCTQGKTYLLASNERSLSKSHPLGGAFKQGLRHWAGGGCLP</sequence>
<name>A0A126V5C2_9RHOB</name>
<evidence type="ECO:0000313" key="2">
    <source>
        <dbReference type="EMBL" id="AML53531.1"/>
    </source>
</evidence>
<dbReference type="GO" id="GO:0004197">
    <property type="term" value="F:cysteine-type endopeptidase activity"/>
    <property type="evidence" value="ECO:0007669"/>
    <property type="project" value="InterPro"/>
</dbReference>
<reference evidence="2 3" key="1">
    <citation type="submission" date="2016-02" db="EMBL/GenBank/DDBJ databases">
        <title>Complete genome sequence of Halocynthiibacter arcticus PAMC 20958t from arctic marine sediment.</title>
        <authorList>
            <person name="Lee Y.M."/>
            <person name="Baek K."/>
            <person name="Lee H.K."/>
            <person name="Shin S.C."/>
        </authorList>
    </citation>
    <scope>NUCLEOTIDE SEQUENCE [LARGE SCALE GENOMIC DNA]</scope>
    <source>
        <strain evidence="2">PAMC 20958</strain>
    </source>
</reference>